<evidence type="ECO:0000313" key="1">
    <source>
        <dbReference type="EMBL" id="KAJ9100037.1"/>
    </source>
</evidence>
<gene>
    <name evidence="1" type="primary">SEY1</name>
    <name evidence="1" type="ORF">QFC20_005561</name>
</gene>
<organism evidence="1 2">
    <name type="scientific">Naganishia adeliensis</name>
    <dbReference type="NCBI Taxonomy" id="92952"/>
    <lineage>
        <taxon>Eukaryota</taxon>
        <taxon>Fungi</taxon>
        <taxon>Dikarya</taxon>
        <taxon>Basidiomycota</taxon>
        <taxon>Agaricomycotina</taxon>
        <taxon>Tremellomycetes</taxon>
        <taxon>Filobasidiales</taxon>
        <taxon>Filobasidiaceae</taxon>
        <taxon>Naganishia</taxon>
    </lineage>
</organism>
<reference evidence="1" key="1">
    <citation type="submission" date="2023-04" db="EMBL/GenBank/DDBJ databases">
        <title>Draft Genome sequencing of Naganishia species isolated from polar environments using Oxford Nanopore Technology.</title>
        <authorList>
            <person name="Leo P."/>
            <person name="Venkateswaran K."/>
        </authorList>
    </citation>
    <scope>NUCLEOTIDE SEQUENCE</scope>
    <source>
        <strain evidence="1">MNA-CCFEE 5262</strain>
    </source>
</reference>
<protein>
    <submittedName>
        <fullName evidence="1">Dynamin-like GTPase that mediates homotypic ER fusion</fullName>
    </submittedName>
</protein>
<sequence>MEMSIDNAKAALANPTAELKELLTDERVPQEARDGLKAAGLDVEALKDREGAKGAPSGSAATSRLQVVDEHQNFSKGLAKYLTKWGLLDKGFAYDVVAVFGSQSTGKSKPRYTHKRRAETDATILGTLLNRLFGTSFDVMDETKRQQTTKGIWMCPSKYSSTIVMDVEGTDGRERGEDQDFERKSALFSLASTEVLLINLWEHQIGLYQGANMGLLKTVFEVNLSLFGGSAEQHAEGLSTSHEKTLLLFVIRDHVGATPLVNLTATLTQDMEKIWASLAKPEHLKSASLYDYFDLSFAALPHKILLPEKFEEAVIDLRKRFTDREREDFVFKPAYHKRIPADGVPFYMEGIWQKVLTNKDLDLPTQQELLAQFRCDEISASVLEAFQDAFKGVRKPIESGSVLDGLGGMMNDWRTTALSKFDKDASRYHQGVYSRKRLELIKAIDTALSPLFMGQLKNVHKRCVATFRTDLLNGLKGDGHDFGALVKQVGARVEKEFIDGAQEIQLKDTDWQYEDELDLLRDDIKLIADQCRADETKKMVNAIERSLRKQLAEPVEIGLGKPREDMWNDLLRVFTSMLETSEEVYRAKAKSFNCTEEENKASLTNLRRRAWHHFRSKIGEQLSDPAILGKLKNSFEDKFRYDAAGVPRVWGPGDDIDAVFRVAKEETLALIPLYAKIAPKDPANAFTLPSDESVNASLDPDADFDFPSTLVIFSETKKLDLENRFRRDADAYYVEAKRSVVSSVAQIPIWMYGVLVVLGWNEAMYVLFNPLYLLLLVLLLSSAYVVLQLGLAGPILQVTRTVFFEVKKIATDKLREAFKDVQPQLEQPYRNNTGANEKPVRVQSEFDQLNASADGALPEK</sequence>
<name>A0ACC2VNC7_9TREE</name>
<keyword evidence="2" id="KW-1185">Reference proteome</keyword>
<comment type="caution">
    <text evidence="1">The sequence shown here is derived from an EMBL/GenBank/DDBJ whole genome shotgun (WGS) entry which is preliminary data.</text>
</comment>
<accession>A0ACC2VNC7</accession>
<proteinExistence type="predicted"/>
<dbReference type="Proteomes" id="UP001230649">
    <property type="component" value="Unassembled WGS sequence"/>
</dbReference>
<evidence type="ECO:0000313" key="2">
    <source>
        <dbReference type="Proteomes" id="UP001230649"/>
    </source>
</evidence>
<dbReference type="EMBL" id="JASBWS010000079">
    <property type="protein sequence ID" value="KAJ9100037.1"/>
    <property type="molecule type" value="Genomic_DNA"/>
</dbReference>